<sequence>MDFLNTLLSPIEFVVAWIMYGWHQAFTAIGMDPEEVSPGACPSSASCASSAR</sequence>
<gene>
    <name evidence="1" type="ORF">GCM10025862_36020</name>
</gene>
<comment type="caution">
    <text evidence="1">The sequence shown here is derived from an EMBL/GenBank/DDBJ whole genome shotgun (WGS) entry which is preliminary data.</text>
</comment>
<dbReference type="RefSeq" id="WP_284284926.1">
    <property type="nucleotide sequence ID" value="NZ_BSUJ01000001.1"/>
</dbReference>
<name>A0ABQ6HSV3_9MICO</name>
<keyword evidence="2" id="KW-1185">Reference proteome</keyword>
<dbReference type="Proteomes" id="UP001157109">
    <property type="component" value="Unassembled WGS sequence"/>
</dbReference>
<accession>A0ABQ6HSV3</accession>
<evidence type="ECO:0000313" key="1">
    <source>
        <dbReference type="EMBL" id="GMA21581.1"/>
    </source>
</evidence>
<dbReference type="EMBL" id="BSUJ01000001">
    <property type="protein sequence ID" value="GMA21581.1"/>
    <property type="molecule type" value="Genomic_DNA"/>
</dbReference>
<evidence type="ECO:0000313" key="2">
    <source>
        <dbReference type="Proteomes" id="UP001157109"/>
    </source>
</evidence>
<organism evidence="1 2">
    <name type="scientific">Arsenicicoccus piscis</name>
    <dbReference type="NCBI Taxonomy" id="673954"/>
    <lineage>
        <taxon>Bacteria</taxon>
        <taxon>Bacillati</taxon>
        <taxon>Actinomycetota</taxon>
        <taxon>Actinomycetes</taxon>
        <taxon>Micrococcales</taxon>
        <taxon>Intrasporangiaceae</taxon>
        <taxon>Arsenicicoccus</taxon>
    </lineage>
</organism>
<protein>
    <submittedName>
        <fullName evidence="1">Uncharacterized protein</fullName>
    </submittedName>
</protein>
<proteinExistence type="predicted"/>
<reference evidence="2" key="1">
    <citation type="journal article" date="2019" name="Int. J. Syst. Evol. Microbiol.">
        <title>The Global Catalogue of Microorganisms (GCM) 10K type strain sequencing project: providing services to taxonomists for standard genome sequencing and annotation.</title>
        <authorList>
            <consortium name="The Broad Institute Genomics Platform"/>
            <consortium name="The Broad Institute Genome Sequencing Center for Infectious Disease"/>
            <person name="Wu L."/>
            <person name="Ma J."/>
        </authorList>
    </citation>
    <scope>NUCLEOTIDE SEQUENCE [LARGE SCALE GENOMIC DNA]</scope>
    <source>
        <strain evidence="2">NBRC 105830</strain>
    </source>
</reference>